<dbReference type="OrthoDB" id="5479705at2759"/>
<dbReference type="EMBL" id="VXIS01000645">
    <property type="protein sequence ID" value="KAA8892662.1"/>
    <property type="molecule type" value="Genomic_DNA"/>
</dbReference>
<gene>
    <name evidence="2" type="ORF">FN846DRAFT_896661</name>
</gene>
<comment type="caution">
    <text evidence="2">The sequence shown here is derived from an EMBL/GenBank/DDBJ whole genome shotgun (WGS) entry which is preliminary data.</text>
</comment>
<feature type="region of interest" description="Disordered" evidence="1">
    <location>
        <begin position="1"/>
        <end position="24"/>
    </location>
</feature>
<dbReference type="AlphaFoldDB" id="A0A5J5EB20"/>
<reference evidence="2 3" key="1">
    <citation type="submission" date="2019-09" db="EMBL/GenBank/DDBJ databases">
        <title>Draft genome of the ectomycorrhizal ascomycete Sphaerosporella brunnea.</title>
        <authorList>
            <consortium name="DOE Joint Genome Institute"/>
            <person name="Benucci G.M."/>
            <person name="Marozzi G."/>
            <person name="Antonielli L."/>
            <person name="Sanchez S."/>
            <person name="Marco P."/>
            <person name="Wang X."/>
            <person name="Falini L.B."/>
            <person name="Barry K."/>
            <person name="Haridas S."/>
            <person name="Lipzen A."/>
            <person name="Labutti K."/>
            <person name="Grigoriev I.V."/>
            <person name="Murat C."/>
            <person name="Martin F."/>
            <person name="Albertini E."/>
            <person name="Donnini D."/>
            <person name="Bonito G."/>
        </authorList>
    </citation>
    <scope>NUCLEOTIDE SEQUENCE [LARGE SCALE GENOMIC DNA]</scope>
    <source>
        <strain evidence="2 3">Sb_GMNB300</strain>
    </source>
</reference>
<evidence type="ECO:0000256" key="1">
    <source>
        <dbReference type="SAM" id="MobiDB-lite"/>
    </source>
</evidence>
<sequence>MSSALPSLRAAQRPPQKPSGLSNQVIEEKFGGVSELPSDEEQFSHPESAFGLAQQYAFANGFAVVQTQKRKHRRVFSCVHFGKPPNKRKITGDAGSKKYFMEMDGVDTTGNKLRQRQGMVSCAMR</sequence>
<proteinExistence type="predicted"/>
<dbReference type="InParanoid" id="A0A5J5EB20"/>
<accession>A0A5J5EB20</accession>
<evidence type="ECO:0000313" key="2">
    <source>
        <dbReference type="EMBL" id="KAA8892662.1"/>
    </source>
</evidence>
<name>A0A5J5EB20_9PEZI</name>
<dbReference type="Proteomes" id="UP000326924">
    <property type="component" value="Unassembled WGS sequence"/>
</dbReference>
<protein>
    <recommendedName>
        <fullName evidence="4">FAR1 domain-containing protein</fullName>
    </recommendedName>
</protein>
<evidence type="ECO:0008006" key="4">
    <source>
        <dbReference type="Google" id="ProtNLM"/>
    </source>
</evidence>
<evidence type="ECO:0000313" key="3">
    <source>
        <dbReference type="Proteomes" id="UP000326924"/>
    </source>
</evidence>
<keyword evidence="3" id="KW-1185">Reference proteome</keyword>
<organism evidence="2 3">
    <name type="scientific">Sphaerosporella brunnea</name>
    <dbReference type="NCBI Taxonomy" id="1250544"/>
    <lineage>
        <taxon>Eukaryota</taxon>
        <taxon>Fungi</taxon>
        <taxon>Dikarya</taxon>
        <taxon>Ascomycota</taxon>
        <taxon>Pezizomycotina</taxon>
        <taxon>Pezizomycetes</taxon>
        <taxon>Pezizales</taxon>
        <taxon>Pyronemataceae</taxon>
        <taxon>Sphaerosporella</taxon>
    </lineage>
</organism>